<dbReference type="SUPFAM" id="SSF160909">
    <property type="entry name" value="ATP12-like"/>
    <property type="match status" value="1"/>
</dbReference>
<evidence type="ECO:0000256" key="3">
    <source>
        <dbReference type="ARBA" id="ARBA00022946"/>
    </source>
</evidence>
<proteinExistence type="inferred from homology"/>
<gene>
    <name evidence="6" type="ORF">SCLCIDRAFT_126590</name>
</gene>
<dbReference type="InterPro" id="IPR042272">
    <property type="entry name" value="ATP12_ATP_synth-F1-assembly_N"/>
</dbReference>
<evidence type="ECO:0000256" key="2">
    <source>
        <dbReference type="ARBA" id="ARBA00008231"/>
    </source>
</evidence>
<dbReference type="PANTHER" id="PTHR21013:SF10">
    <property type="entry name" value="ATP SYNTHASE MITOCHONDRIAL F1 COMPLEX ASSEMBLY FACTOR 2"/>
    <property type="match status" value="1"/>
</dbReference>
<dbReference type="FunCoup" id="A0A0C3DEU6">
    <property type="interactions" value="346"/>
</dbReference>
<dbReference type="Gene3D" id="1.10.3580.10">
    <property type="entry name" value="ATP12 ATPase"/>
    <property type="match status" value="1"/>
</dbReference>
<dbReference type="EMBL" id="KN822076">
    <property type="protein sequence ID" value="KIM59220.1"/>
    <property type="molecule type" value="Genomic_DNA"/>
</dbReference>
<keyword evidence="3" id="KW-0809">Transit peptide</keyword>
<comment type="similarity">
    <text evidence="2">Belongs to the ATP12 family.</text>
</comment>
<dbReference type="Gene3D" id="3.30.2180.10">
    <property type="entry name" value="ATP12-like"/>
    <property type="match status" value="1"/>
</dbReference>
<comment type="subcellular location">
    <subcellularLocation>
        <location evidence="1">Mitochondrion</location>
    </subcellularLocation>
</comment>
<dbReference type="AlphaFoldDB" id="A0A0C3DEU6"/>
<sequence>MLCRCLFSSIRARTVWSLSQQLNSTRYVTLGWRRYTAAVSPSCDGSVVSESNRAETTLKRFWKTVGIESRDCGIVVTLDKRALKTPSGNILSLPKEKRLAATLIANEWENQEKFLKQHALPMTSIAARAIDALRDETTRAEVQASLLNYLDTDTICFHHDDPPPLVELQKKHWDPLLEWARRAYDVEIQVFNSILFHSQPERTRQILGDVVAQMDPWEMAAMERVTYVTKSFLIALALVKRHLTAEQASQAAHVEVSSQIQRWGEVEDTHDVDFHDARRQLGSSACLVTNMT</sequence>
<dbReference type="InterPro" id="IPR011419">
    <property type="entry name" value="ATP12_ATP_synth-F1-assembly"/>
</dbReference>
<reference evidence="7" key="2">
    <citation type="submission" date="2015-01" db="EMBL/GenBank/DDBJ databases">
        <title>Evolutionary Origins and Diversification of the Mycorrhizal Mutualists.</title>
        <authorList>
            <consortium name="DOE Joint Genome Institute"/>
            <consortium name="Mycorrhizal Genomics Consortium"/>
            <person name="Kohler A."/>
            <person name="Kuo A."/>
            <person name="Nagy L.G."/>
            <person name="Floudas D."/>
            <person name="Copeland A."/>
            <person name="Barry K.W."/>
            <person name="Cichocki N."/>
            <person name="Veneault-Fourrey C."/>
            <person name="LaButti K."/>
            <person name="Lindquist E.A."/>
            <person name="Lipzen A."/>
            <person name="Lundell T."/>
            <person name="Morin E."/>
            <person name="Murat C."/>
            <person name="Riley R."/>
            <person name="Ohm R."/>
            <person name="Sun H."/>
            <person name="Tunlid A."/>
            <person name="Henrissat B."/>
            <person name="Grigoriev I.V."/>
            <person name="Hibbett D.S."/>
            <person name="Martin F."/>
        </authorList>
    </citation>
    <scope>NUCLEOTIDE SEQUENCE [LARGE SCALE GENOMIC DNA]</scope>
    <source>
        <strain evidence="7">Foug A</strain>
    </source>
</reference>
<dbReference type="GO" id="GO:0033615">
    <property type="term" value="P:mitochondrial proton-transporting ATP synthase complex assembly"/>
    <property type="evidence" value="ECO:0007669"/>
    <property type="project" value="TreeGrafter"/>
</dbReference>
<dbReference type="InterPro" id="IPR023335">
    <property type="entry name" value="ATP12_ortho_dom_sf"/>
</dbReference>
<evidence type="ECO:0000256" key="1">
    <source>
        <dbReference type="ARBA" id="ARBA00004173"/>
    </source>
</evidence>
<dbReference type="Pfam" id="PF07542">
    <property type="entry name" value="ATP12"/>
    <property type="match status" value="1"/>
</dbReference>
<evidence type="ECO:0000256" key="5">
    <source>
        <dbReference type="ARBA" id="ARBA00023186"/>
    </source>
</evidence>
<reference evidence="6 7" key="1">
    <citation type="submission" date="2014-04" db="EMBL/GenBank/DDBJ databases">
        <authorList>
            <consortium name="DOE Joint Genome Institute"/>
            <person name="Kuo A."/>
            <person name="Kohler A."/>
            <person name="Nagy L.G."/>
            <person name="Floudas D."/>
            <person name="Copeland A."/>
            <person name="Barry K.W."/>
            <person name="Cichocki N."/>
            <person name="Veneault-Fourrey C."/>
            <person name="LaButti K."/>
            <person name="Lindquist E.A."/>
            <person name="Lipzen A."/>
            <person name="Lundell T."/>
            <person name="Morin E."/>
            <person name="Murat C."/>
            <person name="Sun H."/>
            <person name="Tunlid A."/>
            <person name="Henrissat B."/>
            <person name="Grigoriev I.V."/>
            <person name="Hibbett D.S."/>
            <person name="Martin F."/>
            <person name="Nordberg H.P."/>
            <person name="Cantor M.N."/>
            <person name="Hua S.X."/>
        </authorList>
    </citation>
    <scope>NUCLEOTIDE SEQUENCE [LARGE SCALE GENOMIC DNA]</scope>
    <source>
        <strain evidence="6 7">Foug A</strain>
    </source>
</reference>
<evidence type="ECO:0000313" key="6">
    <source>
        <dbReference type="EMBL" id="KIM59220.1"/>
    </source>
</evidence>
<dbReference type="Proteomes" id="UP000053989">
    <property type="component" value="Unassembled WGS sequence"/>
</dbReference>
<dbReference type="InParanoid" id="A0A0C3DEU6"/>
<evidence type="ECO:0000313" key="7">
    <source>
        <dbReference type="Proteomes" id="UP000053989"/>
    </source>
</evidence>
<dbReference type="HOGENOM" id="CLU_047893_1_0_1"/>
<organism evidence="6 7">
    <name type="scientific">Scleroderma citrinum Foug A</name>
    <dbReference type="NCBI Taxonomy" id="1036808"/>
    <lineage>
        <taxon>Eukaryota</taxon>
        <taxon>Fungi</taxon>
        <taxon>Dikarya</taxon>
        <taxon>Basidiomycota</taxon>
        <taxon>Agaricomycotina</taxon>
        <taxon>Agaricomycetes</taxon>
        <taxon>Agaricomycetidae</taxon>
        <taxon>Boletales</taxon>
        <taxon>Sclerodermatineae</taxon>
        <taxon>Sclerodermataceae</taxon>
        <taxon>Scleroderma</taxon>
    </lineage>
</organism>
<dbReference type="OrthoDB" id="5673at2759"/>
<dbReference type="GO" id="GO:0005739">
    <property type="term" value="C:mitochondrion"/>
    <property type="evidence" value="ECO:0007669"/>
    <property type="project" value="UniProtKB-SubCell"/>
</dbReference>
<keyword evidence="5" id="KW-0143">Chaperone</keyword>
<dbReference type="PANTHER" id="PTHR21013">
    <property type="entry name" value="ATP SYNTHASE MITOCHONDRIAL F1 COMPLEX ASSEMBLY FACTOR 2/ATP12 PROTEIN, MITOCHONDRIAL PRECURSOR"/>
    <property type="match status" value="1"/>
</dbReference>
<dbReference type="STRING" id="1036808.A0A0C3DEU6"/>
<keyword evidence="4" id="KW-0496">Mitochondrion</keyword>
<name>A0A0C3DEU6_9AGAM</name>
<evidence type="ECO:0000256" key="4">
    <source>
        <dbReference type="ARBA" id="ARBA00023128"/>
    </source>
</evidence>
<accession>A0A0C3DEU6</accession>
<keyword evidence="7" id="KW-1185">Reference proteome</keyword>
<evidence type="ECO:0008006" key="8">
    <source>
        <dbReference type="Google" id="ProtNLM"/>
    </source>
</evidence>
<protein>
    <recommendedName>
        <fullName evidence="8">ATP12-domain-containing protein</fullName>
    </recommendedName>
</protein>